<dbReference type="Gene3D" id="3.40.50.2300">
    <property type="match status" value="2"/>
</dbReference>
<dbReference type="CDD" id="cd01392">
    <property type="entry name" value="HTH_LacI"/>
    <property type="match status" value="1"/>
</dbReference>
<dbReference type="NCBIfam" id="NF008452">
    <property type="entry name" value="PRK11303.1"/>
    <property type="match status" value="1"/>
</dbReference>
<dbReference type="FunFam" id="1.10.260.40:FF:000008">
    <property type="entry name" value="Fructose repressor (Catabolite repressor/activator)"/>
    <property type="match status" value="1"/>
</dbReference>
<dbReference type="Proteomes" id="UP000319941">
    <property type="component" value="Unassembled WGS sequence"/>
</dbReference>
<evidence type="ECO:0000256" key="4">
    <source>
        <dbReference type="ARBA" id="ARBA00023163"/>
    </source>
</evidence>
<comment type="caution">
    <text evidence="6">The sequence shown here is derived from an EMBL/GenBank/DDBJ whole genome shotgun (WGS) entry which is preliminary data.</text>
</comment>
<accession>A0A558HFA4</accession>
<dbReference type="PROSITE" id="PS00356">
    <property type="entry name" value="HTH_LACI_1"/>
    <property type="match status" value="1"/>
</dbReference>
<sequence length="336" mass="37184">MTLAEIARLAGVSRTTASYVVNGQAQARRISPQTVERVMAVVQRHHYRIDAQAAALRRGASRTLGFMLPDLENASYARLAKLLERGARERDYQLFIVCSDDMPDTERELARMLKARRVDALITASCLAPDDPFYRELGLDGFPVIGVDRALDTRHFASVVSNNEDAARQLTAAVLEHSPERLLWLDALPDMEISKERARGMQAALKTYREAEGAEITETTLHAARYERDAGAKALEAYLEHSPMPEAIVTASYTLMDGALDVLFSHGTPANPPKAMASFGDDRLLDFLPLPIHSLPQCHQRIADTTLTLALQAIKGKTTPGVTLVERELRRRQAVT</sequence>
<protein>
    <submittedName>
        <fullName evidence="6">Catabolite repressor/activator</fullName>
    </submittedName>
</protein>
<dbReference type="SMART" id="SM00354">
    <property type="entry name" value="HTH_LACI"/>
    <property type="match status" value="1"/>
</dbReference>
<reference evidence="6 7" key="1">
    <citation type="submission" date="2019-07" db="EMBL/GenBank/DDBJ databases">
        <title>Diversity of Bacteria from Kongsfjorden, Arctic.</title>
        <authorList>
            <person name="Yu Y."/>
        </authorList>
    </citation>
    <scope>NUCLEOTIDE SEQUENCE [LARGE SCALE GENOMIC DNA]</scope>
    <source>
        <strain evidence="6 7">SM1923</strain>
    </source>
</reference>
<dbReference type="OrthoDB" id="7055227at2"/>
<gene>
    <name evidence="6" type="primary">cra</name>
    <name evidence="6" type="ORF">FQP86_15735</name>
</gene>
<dbReference type="SUPFAM" id="SSF47413">
    <property type="entry name" value="lambda repressor-like DNA-binding domains"/>
    <property type="match status" value="1"/>
</dbReference>
<keyword evidence="1" id="KW-0678">Repressor</keyword>
<dbReference type="PANTHER" id="PTHR30146">
    <property type="entry name" value="LACI-RELATED TRANSCRIPTIONAL REPRESSOR"/>
    <property type="match status" value="1"/>
</dbReference>
<dbReference type="PROSITE" id="PS50932">
    <property type="entry name" value="HTH_LACI_2"/>
    <property type="match status" value="1"/>
</dbReference>
<dbReference type="PANTHER" id="PTHR30146:SF45">
    <property type="entry name" value="CATABOLITE REPRESSOR_ACTIVATOR"/>
    <property type="match status" value="1"/>
</dbReference>
<name>A0A558HFA4_9GAMM</name>
<dbReference type="EMBL" id="VNFH01000012">
    <property type="protein sequence ID" value="TVU67819.1"/>
    <property type="molecule type" value="Genomic_DNA"/>
</dbReference>
<keyword evidence="3" id="KW-0238">DNA-binding</keyword>
<evidence type="ECO:0000313" key="7">
    <source>
        <dbReference type="Proteomes" id="UP000319941"/>
    </source>
</evidence>
<evidence type="ECO:0000256" key="1">
    <source>
        <dbReference type="ARBA" id="ARBA00022491"/>
    </source>
</evidence>
<dbReference type="GO" id="GO:0003700">
    <property type="term" value="F:DNA-binding transcription factor activity"/>
    <property type="evidence" value="ECO:0007669"/>
    <property type="project" value="TreeGrafter"/>
</dbReference>
<evidence type="ECO:0000259" key="5">
    <source>
        <dbReference type="PROSITE" id="PS50932"/>
    </source>
</evidence>
<dbReference type="SUPFAM" id="SSF53822">
    <property type="entry name" value="Periplasmic binding protein-like I"/>
    <property type="match status" value="1"/>
</dbReference>
<organism evidence="6 7">
    <name type="scientific">Cobetia crustatorum</name>
    <dbReference type="NCBI Taxonomy" id="553385"/>
    <lineage>
        <taxon>Bacteria</taxon>
        <taxon>Pseudomonadati</taxon>
        <taxon>Pseudomonadota</taxon>
        <taxon>Gammaproteobacteria</taxon>
        <taxon>Oceanospirillales</taxon>
        <taxon>Halomonadaceae</taxon>
        <taxon>Cobetia</taxon>
    </lineage>
</organism>
<keyword evidence="2" id="KW-0805">Transcription regulation</keyword>
<feature type="domain" description="HTH lacI-type" evidence="5">
    <location>
        <begin position="1"/>
        <end position="58"/>
    </location>
</feature>
<dbReference type="Gene3D" id="1.10.260.40">
    <property type="entry name" value="lambda repressor-like DNA-binding domains"/>
    <property type="match status" value="1"/>
</dbReference>
<dbReference type="RefSeq" id="WP_024953111.1">
    <property type="nucleotide sequence ID" value="NZ_CAWOWR010000024.1"/>
</dbReference>
<keyword evidence="4" id="KW-0804">Transcription</keyword>
<dbReference type="GO" id="GO:0000976">
    <property type="term" value="F:transcription cis-regulatory region binding"/>
    <property type="evidence" value="ECO:0007669"/>
    <property type="project" value="TreeGrafter"/>
</dbReference>
<evidence type="ECO:0000256" key="3">
    <source>
        <dbReference type="ARBA" id="ARBA00023125"/>
    </source>
</evidence>
<evidence type="ECO:0000313" key="6">
    <source>
        <dbReference type="EMBL" id="TVU67819.1"/>
    </source>
</evidence>
<dbReference type="InterPro" id="IPR000843">
    <property type="entry name" value="HTH_LacI"/>
</dbReference>
<dbReference type="STRING" id="553385.GCA_000591415_03342"/>
<dbReference type="InterPro" id="IPR028082">
    <property type="entry name" value="Peripla_BP_I"/>
</dbReference>
<dbReference type="Pfam" id="PF00532">
    <property type="entry name" value="Peripla_BP_1"/>
    <property type="match status" value="1"/>
</dbReference>
<dbReference type="InterPro" id="IPR010982">
    <property type="entry name" value="Lambda_DNA-bd_dom_sf"/>
</dbReference>
<dbReference type="Pfam" id="PF00356">
    <property type="entry name" value="LacI"/>
    <property type="match status" value="1"/>
</dbReference>
<dbReference type="AlphaFoldDB" id="A0A558HFA4"/>
<keyword evidence="7" id="KW-1185">Reference proteome</keyword>
<dbReference type="InterPro" id="IPR001761">
    <property type="entry name" value="Peripla_BP/Lac1_sug-bd_dom"/>
</dbReference>
<proteinExistence type="predicted"/>
<evidence type="ECO:0000256" key="2">
    <source>
        <dbReference type="ARBA" id="ARBA00023015"/>
    </source>
</evidence>